<comment type="caution">
    <text evidence="3">The sequence shown here is derived from an EMBL/GenBank/DDBJ whole genome shotgun (WGS) entry which is preliminary data.</text>
</comment>
<evidence type="ECO:0000259" key="2">
    <source>
        <dbReference type="Pfam" id="PF13391"/>
    </source>
</evidence>
<reference evidence="4" key="1">
    <citation type="submission" date="2017-02" db="EMBL/GenBank/DDBJ databases">
        <authorList>
            <person name="Tafer H."/>
            <person name="Lopandic K."/>
        </authorList>
    </citation>
    <scope>NUCLEOTIDE SEQUENCE [LARGE SCALE GENOMIC DNA]</scope>
    <source>
        <strain evidence="4">CBS 366.77</strain>
    </source>
</reference>
<evidence type="ECO:0000313" key="4">
    <source>
        <dbReference type="Proteomes" id="UP000266188"/>
    </source>
</evidence>
<sequence length="307" mass="34272">MQRASRSHSGTSTPSDSHSTPTRSSRPSKPKRLATERDNNKCVLTGSNVIEVAHIFPRCMIDPSKKTTNLANSIPAFWRLLEFFFEAERLDTWRRQLSTDPANPNKLSDGCHNNICISSWAHDLWTRGLFALRPIEVSHDCKAITVEFYWQPRPTHGSFDSVDLSKQPGSSRGLNQADCSSMTRLDTNGNPTPIQSGDVFTFRTHDPTTHPLPSFELLDMQWHLNRIVSMTGEADIYAEFSEYDDDGDVSDPGNEEYLSDLSDISRLDLDSNTTASTGPSPAKPVQVQNVLPGQHIHVDDAEVSMQD</sequence>
<organism evidence="3 4">
    <name type="scientific">Aspergillus sclerotialis</name>
    <dbReference type="NCBI Taxonomy" id="2070753"/>
    <lineage>
        <taxon>Eukaryota</taxon>
        <taxon>Fungi</taxon>
        <taxon>Dikarya</taxon>
        <taxon>Ascomycota</taxon>
        <taxon>Pezizomycotina</taxon>
        <taxon>Eurotiomycetes</taxon>
        <taxon>Eurotiomycetidae</taxon>
        <taxon>Eurotiales</taxon>
        <taxon>Aspergillaceae</taxon>
        <taxon>Aspergillus</taxon>
        <taxon>Aspergillus subgen. Polypaecilum</taxon>
    </lineage>
</organism>
<gene>
    <name evidence="3" type="ORF">PHISCL_03443</name>
</gene>
<protein>
    <recommendedName>
        <fullName evidence="2">HNH nuclease domain-containing protein</fullName>
    </recommendedName>
</protein>
<proteinExistence type="predicted"/>
<keyword evidence="4" id="KW-1185">Reference proteome</keyword>
<dbReference type="Pfam" id="PF13391">
    <property type="entry name" value="HNH_2"/>
    <property type="match status" value="1"/>
</dbReference>
<feature type="region of interest" description="Disordered" evidence="1">
    <location>
        <begin position="262"/>
        <end position="292"/>
    </location>
</feature>
<dbReference type="AlphaFoldDB" id="A0A3A2ZPQ7"/>
<evidence type="ECO:0000256" key="1">
    <source>
        <dbReference type="SAM" id="MobiDB-lite"/>
    </source>
</evidence>
<name>A0A3A2ZPQ7_9EURO</name>
<feature type="domain" description="HNH nuclease" evidence="2">
    <location>
        <begin position="42"/>
        <end position="132"/>
    </location>
</feature>
<feature type="compositionally biased region" description="Low complexity" evidence="1">
    <location>
        <begin position="7"/>
        <end position="25"/>
    </location>
</feature>
<dbReference type="Proteomes" id="UP000266188">
    <property type="component" value="Unassembled WGS sequence"/>
</dbReference>
<evidence type="ECO:0000313" key="3">
    <source>
        <dbReference type="EMBL" id="RJE24233.1"/>
    </source>
</evidence>
<feature type="region of interest" description="Disordered" evidence="1">
    <location>
        <begin position="1"/>
        <end position="38"/>
    </location>
</feature>
<accession>A0A3A2ZPQ7</accession>
<dbReference type="EMBL" id="MVGC01000089">
    <property type="protein sequence ID" value="RJE24233.1"/>
    <property type="molecule type" value="Genomic_DNA"/>
</dbReference>
<dbReference type="OrthoDB" id="5416097at2759"/>
<dbReference type="InterPro" id="IPR003615">
    <property type="entry name" value="HNH_nuc"/>
</dbReference>